<evidence type="ECO:0000256" key="1">
    <source>
        <dbReference type="ARBA" id="ARBA00010792"/>
    </source>
</evidence>
<dbReference type="InterPro" id="IPR051311">
    <property type="entry name" value="DedA_domain"/>
</dbReference>
<dbReference type="EMBL" id="VFPH01000002">
    <property type="protein sequence ID" value="TQM36763.1"/>
    <property type="molecule type" value="Genomic_DNA"/>
</dbReference>
<feature type="transmembrane region" description="Helical" evidence="2">
    <location>
        <begin position="170"/>
        <end position="190"/>
    </location>
</feature>
<protein>
    <submittedName>
        <fullName evidence="3">Membrane protein DedA with SNARE-associated domain</fullName>
    </submittedName>
</protein>
<feature type="transmembrane region" description="Helical" evidence="2">
    <location>
        <begin position="50"/>
        <end position="71"/>
    </location>
</feature>
<sequence>MTGVEAAVITALADDPLRAVLLVVVGALLEGPVVTVAAAALAGAGVLTWWSVWLAAVSADVIADTLLYALGRHGDRGRPRRVLARLGLTDERRDTLTGEVHAHLPRVVIAAKLVDLGAVPAFLAAGLAGVGLRHFLAWVVPTTMVRSGVLVGIGFLAGDRFSEDLTTRPWLLAVGGLATGAVLLAGRAVVTRLTTRSHQWSTAR</sequence>
<accession>A0A543FSF1</accession>
<evidence type="ECO:0000313" key="3">
    <source>
        <dbReference type="EMBL" id="TQM36763.1"/>
    </source>
</evidence>
<evidence type="ECO:0000256" key="2">
    <source>
        <dbReference type="SAM" id="Phobius"/>
    </source>
</evidence>
<feature type="transmembrane region" description="Helical" evidence="2">
    <location>
        <begin position="138"/>
        <end position="158"/>
    </location>
</feature>
<organism evidence="3 4">
    <name type="scientific">Pseudonocardia cypriaca</name>
    <dbReference type="NCBI Taxonomy" id="882449"/>
    <lineage>
        <taxon>Bacteria</taxon>
        <taxon>Bacillati</taxon>
        <taxon>Actinomycetota</taxon>
        <taxon>Actinomycetes</taxon>
        <taxon>Pseudonocardiales</taxon>
        <taxon>Pseudonocardiaceae</taxon>
        <taxon>Pseudonocardia</taxon>
    </lineage>
</organism>
<dbReference type="RefSeq" id="WP_142103621.1">
    <property type="nucleotide sequence ID" value="NZ_VFPH01000002.1"/>
</dbReference>
<evidence type="ECO:0000313" key="4">
    <source>
        <dbReference type="Proteomes" id="UP000319818"/>
    </source>
</evidence>
<feature type="transmembrane region" description="Helical" evidence="2">
    <location>
        <begin position="20"/>
        <end position="44"/>
    </location>
</feature>
<keyword evidence="2" id="KW-0812">Transmembrane</keyword>
<keyword evidence="2" id="KW-1133">Transmembrane helix</keyword>
<gene>
    <name evidence="3" type="ORF">FB388_3949</name>
</gene>
<dbReference type="OrthoDB" id="3399550at2"/>
<dbReference type="PANTHER" id="PTHR42709">
    <property type="entry name" value="ALKALINE PHOSPHATASE LIKE PROTEIN"/>
    <property type="match status" value="1"/>
</dbReference>
<name>A0A543FSF1_9PSEU</name>
<comment type="similarity">
    <text evidence="1">Belongs to the DedA family.</text>
</comment>
<dbReference type="Proteomes" id="UP000319818">
    <property type="component" value="Unassembled WGS sequence"/>
</dbReference>
<keyword evidence="2" id="KW-0472">Membrane</keyword>
<feature type="transmembrane region" description="Helical" evidence="2">
    <location>
        <begin position="113"/>
        <end position="132"/>
    </location>
</feature>
<proteinExistence type="inferred from homology"/>
<dbReference type="AlphaFoldDB" id="A0A543FSF1"/>
<keyword evidence="4" id="KW-1185">Reference proteome</keyword>
<reference evidence="3 4" key="1">
    <citation type="submission" date="2019-06" db="EMBL/GenBank/DDBJ databases">
        <title>Sequencing the genomes of 1000 actinobacteria strains.</title>
        <authorList>
            <person name="Klenk H.-P."/>
        </authorList>
    </citation>
    <scope>NUCLEOTIDE SEQUENCE [LARGE SCALE GENOMIC DNA]</scope>
    <source>
        <strain evidence="3 4">DSM 45511</strain>
    </source>
</reference>
<comment type="caution">
    <text evidence="3">The sequence shown here is derived from an EMBL/GenBank/DDBJ whole genome shotgun (WGS) entry which is preliminary data.</text>
</comment>